<gene>
    <name evidence="1" type="ORF">D515_02477</name>
</gene>
<accession>R1ITP9</accession>
<dbReference type="Proteomes" id="UP000011223">
    <property type="component" value="Unassembled WGS sequence"/>
</dbReference>
<organism evidence="1 2">
    <name type="scientific">Grimontia indica</name>
    <dbReference type="NCBI Taxonomy" id="1056512"/>
    <lineage>
        <taxon>Bacteria</taxon>
        <taxon>Pseudomonadati</taxon>
        <taxon>Pseudomonadota</taxon>
        <taxon>Gammaproteobacteria</taxon>
        <taxon>Vibrionales</taxon>
        <taxon>Vibrionaceae</taxon>
        <taxon>Grimontia</taxon>
    </lineage>
</organism>
<dbReference type="EMBL" id="ANFM02000028">
    <property type="protein sequence ID" value="EOD78735.1"/>
    <property type="molecule type" value="Genomic_DNA"/>
</dbReference>
<comment type="caution">
    <text evidence="1">The sequence shown here is derived from an EMBL/GenBank/DDBJ whole genome shotgun (WGS) entry which is preliminary data.</text>
</comment>
<evidence type="ECO:0000313" key="2">
    <source>
        <dbReference type="Proteomes" id="UP000011223"/>
    </source>
</evidence>
<name>R1ITP9_9GAMM</name>
<proteinExistence type="predicted"/>
<reference evidence="1 2" key="1">
    <citation type="journal article" date="2014" name="PLoS ONE">
        <title>Grimontia indica AK16(T), sp. nov., Isolated from a Seawater Sample Reports the Presence of Pathogenic Genes Similar to Vibrio Genus.</title>
        <authorList>
            <person name="Singh A."/>
            <person name="Vaidya B."/>
            <person name="Khatri I."/>
            <person name="Srinivas T.N."/>
            <person name="Subramanian S."/>
            <person name="Korpole S."/>
            <person name="Pinnaka A.K."/>
        </authorList>
    </citation>
    <scope>NUCLEOTIDE SEQUENCE [LARGE SCALE GENOMIC DNA]</scope>
    <source>
        <strain evidence="1 2">AK16</strain>
    </source>
</reference>
<evidence type="ECO:0000313" key="1">
    <source>
        <dbReference type="EMBL" id="EOD78735.1"/>
    </source>
</evidence>
<protein>
    <submittedName>
        <fullName evidence="1">Uncharacterized protein</fullName>
    </submittedName>
</protein>
<sequence length="43" mass="4694">MIPVCWVSSSNSDMPDTLPYQSMIVSLVMVSDDVNLCSIKMGV</sequence>
<dbReference type="AlphaFoldDB" id="R1ITP9"/>
<keyword evidence="2" id="KW-1185">Reference proteome</keyword>